<reference evidence="3 4" key="1">
    <citation type="journal article" date="2019" name="Sci. Rep.">
        <title>Comparative genomics of chytrid fungi reveal insights into the obligate biotrophic and pathogenic lifestyle of Synchytrium endobioticum.</title>
        <authorList>
            <person name="van de Vossenberg B.T.L.H."/>
            <person name="Warris S."/>
            <person name="Nguyen H.D.T."/>
            <person name="van Gent-Pelzer M.P.E."/>
            <person name="Joly D.L."/>
            <person name="van de Geest H.C."/>
            <person name="Bonants P.J.M."/>
            <person name="Smith D.S."/>
            <person name="Levesque C.A."/>
            <person name="van der Lee T.A.J."/>
        </authorList>
    </citation>
    <scope>NUCLEOTIDE SEQUENCE [LARGE SCALE GENOMIC DNA]</scope>
    <source>
        <strain evidence="3 4">MB42</strain>
    </source>
</reference>
<protein>
    <submittedName>
        <fullName evidence="3">Uncharacterized protein</fullName>
    </submittedName>
</protein>
<dbReference type="VEuPathDB" id="FungiDB:SeMB42_g02527"/>
<keyword evidence="4" id="KW-1185">Reference proteome</keyword>
<comment type="caution">
    <text evidence="3">The sequence shown here is derived from an EMBL/GenBank/DDBJ whole genome shotgun (WGS) entry which is preliminary data.</text>
</comment>
<evidence type="ECO:0000313" key="3">
    <source>
        <dbReference type="EMBL" id="TPX49657.1"/>
    </source>
</evidence>
<keyword evidence="2" id="KW-0732">Signal</keyword>
<proteinExistence type="predicted"/>
<feature type="compositionally biased region" description="Basic and acidic residues" evidence="1">
    <location>
        <begin position="153"/>
        <end position="179"/>
    </location>
</feature>
<sequence length="310" mass="33608">MNSIVATLVVICALLSSASTSQGEEHLAANSLTTLLSLPSGLGQHRRSNSNMMKCRVRCTANLFCCSCTKSVAVCGLGRKKPEPAKMTSRKGPEAGRTRKPQGCRRGVRQHTPPVHGPTLLKPAEAKDAPGHPQRDRHKSKDGPNAPAAAEAGRSDTKRLVVTSKDPESSDRSKQENKGKSPVASGDGTEAKHDLMSEIQRYAAALERAWPDGNRRAAHILEGSPLRLRETVPIEITTLQSQLDECEDTLHGPDRSVYEMLTEHMRVLSDLKKERLSSNLPDGTIRAKTALDGSFHSSLKDAESSRALRS</sequence>
<dbReference type="AlphaFoldDB" id="A0A507DEH6"/>
<accession>A0A507DEH6</accession>
<evidence type="ECO:0000256" key="2">
    <source>
        <dbReference type="SAM" id="SignalP"/>
    </source>
</evidence>
<feature type="compositionally biased region" description="Basic and acidic residues" evidence="1">
    <location>
        <begin position="124"/>
        <end position="142"/>
    </location>
</feature>
<feature type="chain" id="PRO_5021362112" evidence="2">
    <location>
        <begin position="24"/>
        <end position="310"/>
    </location>
</feature>
<evidence type="ECO:0000313" key="4">
    <source>
        <dbReference type="Proteomes" id="UP000317494"/>
    </source>
</evidence>
<organism evidence="3 4">
    <name type="scientific">Synchytrium endobioticum</name>
    <dbReference type="NCBI Taxonomy" id="286115"/>
    <lineage>
        <taxon>Eukaryota</taxon>
        <taxon>Fungi</taxon>
        <taxon>Fungi incertae sedis</taxon>
        <taxon>Chytridiomycota</taxon>
        <taxon>Chytridiomycota incertae sedis</taxon>
        <taxon>Chytridiomycetes</taxon>
        <taxon>Synchytriales</taxon>
        <taxon>Synchytriaceae</taxon>
        <taxon>Synchytrium</taxon>
    </lineage>
</organism>
<name>A0A507DEH6_9FUNG</name>
<evidence type="ECO:0000256" key="1">
    <source>
        <dbReference type="SAM" id="MobiDB-lite"/>
    </source>
</evidence>
<gene>
    <name evidence="3" type="ORF">SeMB42_g02527</name>
</gene>
<feature type="compositionally biased region" description="Basic residues" evidence="1">
    <location>
        <begin position="98"/>
        <end position="109"/>
    </location>
</feature>
<dbReference type="Proteomes" id="UP000317494">
    <property type="component" value="Unassembled WGS sequence"/>
</dbReference>
<dbReference type="EMBL" id="QEAN01000079">
    <property type="protein sequence ID" value="TPX49657.1"/>
    <property type="molecule type" value="Genomic_DNA"/>
</dbReference>
<feature type="signal peptide" evidence="2">
    <location>
        <begin position="1"/>
        <end position="23"/>
    </location>
</feature>
<feature type="region of interest" description="Disordered" evidence="1">
    <location>
        <begin position="80"/>
        <end position="190"/>
    </location>
</feature>